<dbReference type="AlphaFoldDB" id="A0A8J3FP38"/>
<comment type="caution">
    <text evidence="1">The sequence shown here is derived from an EMBL/GenBank/DDBJ whole genome shotgun (WGS) entry which is preliminary data.</text>
</comment>
<evidence type="ECO:0000313" key="1">
    <source>
        <dbReference type="EMBL" id="GGK89589.1"/>
    </source>
</evidence>
<name>A0A8J3FP38_9ACTN</name>
<dbReference type="EMBL" id="BMMX01000008">
    <property type="protein sequence ID" value="GGK89589.1"/>
    <property type="molecule type" value="Genomic_DNA"/>
</dbReference>
<proteinExistence type="predicted"/>
<reference evidence="1" key="2">
    <citation type="submission" date="2020-09" db="EMBL/GenBank/DDBJ databases">
        <authorList>
            <person name="Sun Q."/>
            <person name="Zhou Y."/>
        </authorList>
    </citation>
    <scope>NUCLEOTIDE SEQUENCE</scope>
    <source>
        <strain evidence="1">CGMCC 4.7299</strain>
    </source>
</reference>
<evidence type="ECO:0000313" key="2">
    <source>
        <dbReference type="Proteomes" id="UP000656042"/>
    </source>
</evidence>
<protein>
    <recommendedName>
        <fullName evidence="3">PIN domain-containing protein</fullName>
    </recommendedName>
</protein>
<accession>A0A8J3FP38</accession>
<dbReference type="Proteomes" id="UP000656042">
    <property type="component" value="Unassembled WGS sequence"/>
</dbReference>
<reference evidence="1" key="1">
    <citation type="journal article" date="2014" name="Int. J. Syst. Evol. Microbiol.">
        <title>Complete genome sequence of Corynebacterium casei LMG S-19264T (=DSM 44701T), isolated from a smear-ripened cheese.</title>
        <authorList>
            <consortium name="US DOE Joint Genome Institute (JGI-PGF)"/>
            <person name="Walter F."/>
            <person name="Albersmeier A."/>
            <person name="Kalinowski J."/>
            <person name="Ruckert C."/>
        </authorList>
    </citation>
    <scope>NUCLEOTIDE SEQUENCE</scope>
    <source>
        <strain evidence="1">CGMCC 4.7299</strain>
    </source>
</reference>
<sequence>MIQNEPAREIRAVLDRSALQSYARGHVHVGELLREIAEEKNMAVAIPAAALAEAHAEHLADQRSSALLGLILTLPVTAVLDLDHECAVAMAGPLSLTGNDMARAQAVWAANKHGALLFTTEQDKMRALVPEKNILPLPDQDA</sequence>
<gene>
    <name evidence="1" type="ORF">GCM10012284_24380</name>
</gene>
<keyword evidence="2" id="KW-1185">Reference proteome</keyword>
<evidence type="ECO:0008006" key="3">
    <source>
        <dbReference type="Google" id="ProtNLM"/>
    </source>
</evidence>
<dbReference type="RefSeq" id="WP_189079281.1">
    <property type="nucleotide sequence ID" value="NZ_BMMX01000008.1"/>
</dbReference>
<organism evidence="1 2">
    <name type="scientific">Mangrovihabitans endophyticus</name>
    <dbReference type="NCBI Taxonomy" id="1751298"/>
    <lineage>
        <taxon>Bacteria</taxon>
        <taxon>Bacillati</taxon>
        <taxon>Actinomycetota</taxon>
        <taxon>Actinomycetes</taxon>
        <taxon>Micromonosporales</taxon>
        <taxon>Micromonosporaceae</taxon>
        <taxon>Mangrovihabitans</taxon>
    </lineage>
</organism>